<evidence type="ECO:0008006" key="5">
    <source>
        <dbReference type="Google" id="ProtNLM"/>
    </source>
</evidence>
<evidence type="ECO:0000256" key="1">
    <source>
        <dbReference type="SAM" id="MobiDB-lite"/>
    </source>
</evidence>
<dbReference type="EMBL" id="FNHM01000004">
    <property type="protein sequence ID" value="SDM81745.1"/>
    <property type="molecule type" value="Genomic_DNA"/>
</dbReference>
<proteinExistence type="predicted"/>
<dbReference type="EMBL" id="FNHM01000009">
    <property type="protein sequence ID" value="SDN65683.1"/>
    <property type="molecule type" value="Genomic_DNA"/>
</dbReference>
<organism evidence="3 4">
    <name type="scientific">Pseudomonas syringae</name>
    <dbReference type="NCBI Taxonomy" id="317"/>
    <lineage>
        <taxon>Bacteria</taxon>
        <taxon>Pseudomonadati</taxon>
        <taxon>Pseudomonadota</taxon>
        <taxon>Gammaproteobacteria</taxon>
        <taxon>Pseudomonadales</taxon>
        <taxon>Pseudomonadaceae</taxon>
        <taxon>Pseudomonas</taxon>
    </lineage>
</organism>
<comment type="caution">
    <text evidence="3">The sequence shown here is derived from an EMBL/GenBank/DDBJ whole genome shotgun (WGS) entry which is preliminary data.</text>
</comment>
<evidence type="ECO:0000313" key="3">
    <source>
        <dbReference type="EMBL" id="SDN65683.1"/>
    </source>
</evidence>
<evidence type="ECO:0000313" key="2">
    <source>
        <dbReference type="EMBL" id="SDM81745.1"/>
    </source>
</evidence>
<gene>
    <name evidence="2" type="ORF">SAMN05444505_104360</name>
    <name evidence="3" type="ORF">SAMN05444505_109158</name>
</gene>
<feature type="region of interest" description="Disordered" evidence="1">
    <location>
        <begin position="28"/>
        <end position="53"/>
    </location>
</feature>
<dbReference type="AlphaFoldDB" id="A0AB37ZQV9"/>
<name>A0AB37ZQV9_PSESX</name>
<evidence type="ECO:0000313" key="4">
    <source>
        <dbReference type="Proteomes" id="UP000183853"/>
    </source>
</evidence>
<sequence length="53" mass="5689">MVVLRAPIVPHAPRGNAGRDALRHLIAPDQVGQDRTSSAQNGVPMQSMGTREE</sequence>
<protein>
    <recommendedName>
        <fullName evidence="5">DUF1534 domain-containing protein</fullName>
    </recommendedName>
</protein>
<feature type="compositionally biased region" description="Polar residues" evidence="1">
    <location>
        <begin position="33"/>
        <end position="53"/>
    </location>
</feature>
<accession>A0AB37ZQV9</accession>
<dbReference type="Proteomes" id="UP000183853">
    <property type="component" value="Unassembled WGS sequence"/>
</dbReference>
<reference evidence="3 4" key="1">
    <citation type="submission" date="2016-10" db="EMBL/GenBank/DDBJ databases">
        <authorList>
            <person name="Varghese N."/>
            <person name="Submissions S."/>
        </authorList>
    </citation>
    <scope>NUCLEOTIDE SEQUENCE [LARGE SCALE GENOMIC DNA]</scope>
    <source>
        <strain evidence="3 4">BS2122</strain>
    </source>
</reference>